<dbReference type="EMBL" id="JAYFSI010000005">
    <property type="protein sequence ID" value="MEA5362358.1"/>
    <property type="molecule type" value="Genomic_DNA"/>
</dbReference>
<evidence type="ECO:0000313" key="2">
    <source>
        <dbReference type="EMBL" id="MEA5362358.1"/>
    </source>
</evidence>
<keyword evidence="1" id="KW-1133">Transmembrane helix</keyword>
<feature type="transmembrane region" description="Helical" evidence="1">
    <location>
        <begin position="61"/>
        <end position="78"/>
    </location>
</feature>
<proteinExistence type="predicted"/>
<dbReference type="InterPro" id="IPR021401">
    <property type="entry name" value="DUF3040"/>
</dbReference>
<name>A0ABU5R883_9PSEU</name>
<protein>
    <submittedName>
        <fullName evidence="2">DUF3040 domain-containing protein</fullName>
    </submittedName>
</protein>
<reference evidence="2 3" key="1">
    <citation type="submission" date="2023-12" db="EMBL/GenBank/DDBJ databases">
        <title>Amycolatopsis sp. V23-08.</title>
        <authorList>
            <person name="Somphong A."/>
        </authorList>
    </citation>
    <scope>NUCLEOTIDE SEQUENCE [LARGE SCALE GENOMIC DNA]</scope>
    <source>
        <strain evidence="2 3">V23-08</strain>
    </source>
</reference>
<evidence type="ECO:0000313" key="3">
    <source>
        <dbReference type="Proteomes" id="UP001304298"/>
    </source>
</evidence>
<organism evidence="2 3">
    <name type="scientific">Amycolatopsis heterodermiae</name>
    <dbReference type="NCBI Taxonomy" id="3110235"/>
    <lineage>
        <taxon>Bacteria</taxon>
        <taxon>Bacillati</taxon>
        <taxon>Actinomycetota</taxon>
        <taxon>Actinomycetes</taxon>
        <taxon>Pseudonocardiales</taxon>
        <taxon>Pseudonocardiaceae</taxon>
        <taxon>Amycolatopsis</taxon>
    </lineage>
</organism>
<dbReference type="RefSeq" id="WP_323329842.1">
    <property type="nucleotide sequence ID" value="NZ_JAYFSI010000005.1"/>
</dbReference>
<keyword evidence="3" id="KW-1185">Reference proteome</keyword>
<dbReference type="Proteomes" id="UP001304298">
    <property type="component" value="Unassembled WGS sequence"/>
</dbReference>
<accession>A0ABU5R883</accession>
<keyword evidence="1" id="KW-0472">Membrane</keyword>
<gene>
    <name evidence="2" type="ORF">VA596_22665</name>
</gene>
<feature type="transmembrane region" description="Helical" evidence="1">
    <location>
        <begin position="37"/>
        <end position="55"/>
    </location>
</feature>
<sequence>MFPDDERRALERIEAEISATDPALADRFRRPPDRWRWFFVLLAVTGVCALVVGVLVGSGSLTVVGIVTIGVLAIEYFSRRPRAPHG</sequence>
<dbReference type="Pfam" id="PF11239">
    <property type="entry name" value="DUF3040"/>
    <property type="match status" value="1"/>
</dbReference>
<evidence type="ECO:0000256" key="1">
    <source>
        <dbReference type="SAM" id="Phobius"/>
    </source>
</evidence>
<keyword evidence="1" id="KW-0812">Transmembrane</keyword>
<comment type="caution">
    <text evidence="2">The sequence shown here is derived from an EMBL/GenBank/DDBJ whole genome shotgun (WGS) entry which is preliminary data.</text>
</comment>